<reference evidence="1" key="2">
    <citation type="submission" date="2021-04" db="EMBL/GenBank/DDBJ databases">
        <authorList>
            <person name="Dong X."/>
        </authorList>
    </citation>
    <scope>NUCLEOTIDE SEQUENCE</scope>
    <source>
        <strain evidence="1">LLY</strain>
    </source>
</reference>
<reference evidence="1" key="1">
    <citation type="journal article" date="2021" name="mSystems">
        <title>Bacteria and Archaea Synergistically Convert Glycine Betaine to Biogenic Methane in the Formosa Cold Seep of the South China Sea.</title>
        <authorList>
            <person name="Li L."/>
            <person name="Zhang W."/>
            <person name="Zhang S."/>
            <person name="Song L."/>
            <person name="Sun Q."/>
            <person name="Zhang H."/>
            <person name="Xiang H."/>
            <person name="Dong X."/>
        </authorList>
    </citation>
    <scope>NUCLEOTIDE SEQUENCE</scope>
    <source>
        <strain evidence="1">LLY</strain>
    </source>
</reference>
<evidence type="ECO:0000313" key="1">
    <source>
        <dbReference type="EMBL" id="MCM1985718.1"/>
    </source>
</evidence>
<organism evidence="1 2">
    <name type="scientific">Methanococcoides seepicolus</name>
    <dbReference type="NCBI Taxonomy" id="2828780"/>
    <lineage>
        <taxon>Archaea</taxon>
        <taxon>Methanobacteriati</taxon>
        <taxon>Methanobacteriota</taxon>
        <taxon>Stenosarchaea group</taxon>
        <taxon>Methanomicrobia</taxon>
        <taxon>Methanosarcinales</taxon>
        <taxon>Methanosarcinaceae</taxon>
        <taxon>Methanococcoides</taxon>
    </lineage>
</organism>
<evidence type="ECO:0000313" key="2">
    <source>
        <dbReference type="Proteomes" id="UP001056766"/>
    </source>
</evidence>
<dbReference type="EMBL" id="JAGSOI010000004">
    <property type="protein sequence ID" value="MCM1985718.1"/>
    <property type="molecule type" value="Genomic_DNA"/>
</dbReference>
<comment type="caution">
    <text evidence="1">The sequence shown here is derived from an EMBL/GenBank/DDBJ whole genome shotgun (WGS) entry which is preliminary data.</text>
</comment>
<protein>
    <submittedName>
        <fullName evidence="1">Nucleotidyl transferase AbiEii/AbiGii toxin family protein</fullName>
    </submittedName>
</protein>
<keyword evidence="1" id="KW-0808">Transferase</keyword>
<dbReference type="RefSeq" id="WP_250867098.1">
    <property type="nucleotide sequence ID" value="NZ_JAGSOI010000004.1"/>
</dbReference>
<name>A0A9E4ZEK5_9EURY</name>
<sequence length="249" mass="28497">MTRYENMGNIIRYSLDELEVISQYLHEKEEREDPTTVLIGDWAVDSYNSWYGSIDIDLITNASTRKSLMRHLRNDRGFTPYKLPGIPTSVKKETEAGPVIIDFATRQKPFPFEGKDMSLDFSILNGNTETRQIRGGIEMAVPNRATLLVLKLKAVWDRNYRIAHGTSDDIEWETGKLIKDYADVLALIDPDHGGEQIEISVLGRLMEKYPFLEKCLTSAYNSDEGIEKYGRMSQDDARSIIDRMISLIH</sequence>
<dbReference type="GO" id="GO:0016740">
    <property type="term" value="F:transferase activity"/>
    <property type="evidence" value="ECO:0007669"/>
    <property type="project" value="UniProtKB-KW"/>
</dbReference>
<dbReference type="AlphaFoldDB" id="A0A9E4ZEK5"/>
<gene>
    <name evidence="1" type="ORF">KDK67_01590</name>
</gene>
<dbReference type="Proteomes" id="UP001056766">
    <property type="component" value="Unassembled WGS sequence"/>
</dbReference>
<proteinExistence type="predicted"/>
<accession>A0A9E4ZEK5</accession>
<keyword evidence="2" id="KW-1185">Reference proteome</keyword>